<name>A0ABD7MKH9_SHISO</name>
<feature type="transmembrane region" description="Helical" evidence="1">
    <location>
        <begin position="44"/>
        <end position="62"/>
    </location>
</feature>
<organism evidence="2 3">
    <name type="scientific">Shigella sonnei</name>
    <dbReference type="NCBI Taxonomy" id="624"/>
    <lineage>
        <taxon>Bacteria</taxon>
        <taxon>Pseudomonadati</taxon>
        <taxon>Pseudomonadota</taxon>
        <taxon>Gammaproteobacteria</taxon>
        <taxon>Enterobacterales</taxon>
        <taxon>Enterobacteriaceae</taxon>
        <taxon>Shigella</taxon>
    </lineage>
</organism>
<gene>
    <name evidence="2" type="ORF">SAMEA3356023_03581</name>
</gene>
<dbReference type="AlphaFoldDB" id="A0ABD7MKH9"/>
<reference evidence="2 3" key="1">
    <citation type="submission" date="2017-01" db="EMBL/GenBank/DDBJ databases">
        <authorList>
            <consortium name="Pathogen Informatics"/>
        </authorList>
    </citation>
    <scope>NUCLEOTIDE SEQUENCE [LARGE SCALE GENOMIC DNA]</scope>
    <source>
        <strain evidence="2 3">3626STDY6095480</strain>
    </source>
</reference>
<feature type="transmembrane region" description="Helical" evidence="1">
    <location>
        <begin position="7"/>
        <end position="32"/>
    </location>
</feature>
<protein>
    <recommendedName>
        <fullName evidence="4">Phage abortive infection protein</fullName>
    </recommendedName>
</protein>
<proteinExistence type="predicted"/>
<dbReference type="RefSeq" id="WP_000340587.1">
    <property type="nucleotide sequence ID" value="NZ_CATNOL010000087.1"/>
</dbReference>
<sequence>MDCRKLNIVLLSTVAVLLVVVILVLIKSLFVGSEGFEWGSVSDWVSSIANLIMAGAALYAAWNAKNWFQTKIKENALNQVTKFWTNCDLFSLEMLKTYENICNLNNTEPDIEPKNFAHLVKTEREVIDLLNIKLASLKSELQSLTFWKVSPKDEAIFNNYFFSNQIALGTLREAISFDINDIHDRYHYNVSYGKLLVDTFDSLIEAHATLKKDMNNLFVFSN</sequence>
<comment type="caution">
    <text evidence="2">The sequence shown here is derived from an EMBL/GenBank/DDBJ whole genome shotgun (WGS) entry which is preliminary data.</text>
</comment>
<evidence type="ECO:0000313" key="2">
    <source>
        <dbReference type="EMBL" id="SJE20377.1"/>
    </source>
</evidence>
<keyword evidence="1" id="KW-1133">Transmembrane helix</keyword>
<accession>A0ABD7MKH9</accession>
<dbReference type="EMBL" id="FTXV01000123">
    <property type="protein sequence ID" value="SJE20377.1"/>
    <property type="molecule type" value="Genomic_DNA"/>
</dbReference>
<evidence type="ECO:0008006" key="4">
    <source>
        <dbReference type="Google" id="ProtNLM"/>
    </source>
</evidence>
<dbReference type="GeneID" id="93776028"/>
<keyword evidence="1" id="KW-0812">Transmembrane</keyword>
<dbReference type="Proteomes" id="UP000187717">
    <property type="component" value="Unassembled WGS sequence"/>
</dbReference>
<evidence type="ECO:0000256" key="1">
    <source>
        <dbReference type="SAM" id="Phobius"/>
    </source>
</evidence>
<keyword evidence="1" id="KW-0472">Membrane</keyword>
<evidence type="ECO:0000313" key="3">
    <source>
        <dbReference type="Proteomes" id="UP000187717"/>
    </source>
</evidence>